<feature type="compositionally biased region" description="Polar residues" evidence="1">
    <location>
        <begin position="53"/>
        <end position="73"/>
    </location>
</feature>
<name>A0A7S3VQV2_DUNTE</name>
<feature type="region of interest" description="Disordered" evidence="1">
    <location>
        <begin position="1"/>
        <end position="75"/>
    </location>
</feature>
<protein>
    <submittedName>
        <fullName evidence="2">Uncharacterized protein</fullName>
    </submittedName>
</protein>
<dbReference type="PANTHER" id="PTHR40429">
    <property type="entry name" value="FLAGELLAR ASSOCIATED PROTEIN"/>
    <property type="match status" value="1"/>
</dbReference>
<feature type="region of interest" description="Disordered" evidence="1">
    <location>
        <begin position="170"/>
        <end position="301"/>
    </location>
</feature>
<reference evidence="2" key="1">
    <citation type="submission" date="2021-01" db="EMBL/GenBank/DDBJ databases">
        <authorList>
            <person name="Corre E."/>
            <person name="Pelletier E."/>
            <person name="Niang G."/>
            <person name="Scheremetjew M."/>
            <person name="Finn R."/>
            <person name="Kale V."/>
            <person name="Holt S."/>
            <person name="Cochrane G."/>
            <person name="Meng A."/>
            <person name="Brown T."/>
            <person name="Cohen L."/>
        </authorList>
    </citation>
    <scope>NUCLEOTIDE SEQUENCE</scope>
    <source>
        <strain evidence="2">CCMP1320</strain>
    </source>
</reference>
<dbReference type="EMBL" id="HBIP01026687">
    <property type="protein sequence ID" value="CAE0501040.1"/>
    <property type="molecule type" value="Transcribed_RNA"/>
</dbReference>
<dbReference type="PANTHER" id="PTHR40429:SF1">
    <property type="entry name" value="FLAGELLAR ASSOCIATED PROTEIN"/>
    <property type="match status" value="1"/>
</dbReference>
<evidence type="ECO:0000256" key="1">
    <source>
        <dbReference type="SAM" id="MobiDB-lite"/>
    </source>
</evidence>
<evidence type="ECO:0000313" key="2">
    <source>
        <dbReference type="EMBL" id="CAE0501040.1"/>
    </source>
</evidence>
<proteinExistence type="predicted"/>
<accession>A0A7S3VQV2</accession>
<organism evidence="2">
    <name type="scientific">Dunaliella tertiolecta</name>
    <name type="common">Green alga</name>
    <dbReference type="NCBI Taxonomy" id="3047"/>
    <lineage>
        <taxon>Eukaryota</taxon>
        <taxon>Viridiplantae</taxon>
        <taxon>Chlorophyta</taxon>
        <taxon>core chlorophytes</taxon>
        <taxon>Chlorophyceae</taxon>
        <taxon>CS clade</taxon>
        <taxon>Chlamydomonadales</taxon>
        <taxon>Dunaliellaceae</taxon>
        <taxon>Dunaliella</taxon>
    </lineage>
</organism>
<gene>
    <name evidence="2" type="ORF">DTER00134_LOCUS16113</name>
</gene>
<sequence length="301" mass="32426">MPTEVGGVTSTLGAQAVSTRATSPRTKFGRSSRNDGELMGASSGGPYEFKLLGQTNTMGTEPSSAFGRQSPSRCRTAPAHKFGLRISNDTNMKLQQPGPGAYEHPSSLGKQLLSSREKLPAYSMGSGGRFSHFKAEMKTQYLTPSALDYKPASGWLGDAPKYSFHGKGHRADISKGLPGQKPTCLEDPGPGTYHNASSLGKQNDSRKESSPVTRIGTADRDQVKKTQYLSRELEPALYGKHSPAPNLYNPTKGMLQTSKVPKPATFRFGSSDRFSQIKPNDNRRRGKLPGFSTPGPGSYVP</sequence>
<dbReference type="Pfam" id="PF07004">
    <property type="entry name" value="SHIPPO-rpt"/>
    <property type="match status" value="2"/>
</dbReference>
<dbReference type="InterPro" id="IPR010736">
    <property type="entry name" value="SHIPPO-rpt"/>
</dbReference>
<feature type="compositionally biased region" description="Polar residues" evidence="1">
    <location>
        <begin position="8"/>
        <end position="31"/>
    </location>
</feature>
<dbReference type="AlphaFoldDB" id="A0A7S3VQV2"/>